<keyword evidence="1" id="KW-0732">Signal</keyword>
<evidence type="ECO:0000313" key="3">
    <source>
        <dbReference type="EMBL" id="OZJ06491.1"/>
    </source>
</evidence>
<keyword evidence="4" id="KW-1185">Reference proteome</keyword>
<dbReference type="PANTHER" id="PTHR10900">
    <property type="entry name" value="PERIOSTIN-RELATED"/>
    <property type="match status" value="1"/>
</dbReference>
<accession>A0A261Y7D3</accession>
<dbReference type="SMART" id="SM00554">
    <property type="entry name" value="FAS1"/>
    <property type="match status" value="2"/>
</dbReference>
<reference evidence="3 4" key="1">
    <citation type="journal article" date="2017" name="Mycologia">
        <title>Bifiguratus adelaidae, gen. et sp. nov., a new member of Mucoromycotina in endophytic and soil-dwelling habitats.</title>
        <authorList>
            <person name="Torres-Cruz T.J."/>
            <person name="Billingsley Tobias T.L."/>
            <person name="Almatruk M."/>
            <person name="Hesse C."/>
            <person name="Kuske C.R."/>
            <person name="Desiro A."/>
            <person name="Benucci G.M."/>
            <person name="Bonito G."/>
            <person name="Stajich J.E."/>
            <person name="Dunlap C."/>
            <person name="Arnold A.E."/>
            <person name="Porras-Alfaro A."/>
        </authorList>
    </citation>
    <scope>NUCLEOTIDE SEQUENCE [LARGE SCALE GENOMIC DNA]</scope>
    <source>
        <strain evidence="3 4">AZ0501</strain>
    </source>
</reference>
<feature type="signal peptide" evidence="1">
    <location>
        <begin position="1"/>
        <end position="19"/>
    </location>
</feature>
<evidence type="ECO:0000259" key="2">
    <source>
        <dbReference type="PROSITE" id="PS50213"/>
    </source>
</evidence>
<protein>
    <recommendedName>
        <fullName evidence="2">FAS1 domain-containing protein</fullName>
    </recommendedName>
</protein>
<proteinExistence type="predicted"/>
<dbReference type="Proteomes" id="UP000242875">
    <property type="component" value="Unassembled WGS sequence"/>
</dbReference>
<dbReference type="InterPro" id="IPR050904">
    <property type="entry name" value="Adhesion/Biosynth-related"/>
</dbReference>
<dbReference type="OrthoDB" id="286301at2759"/>
<organism evidence="3 4">
    <name type="scientific">Bifiguratus adelaidae</name>
    <dbReference type="NCBI Taxonomy" id="1938954"/>
    <lineage>
        <taxon>Eukaryota</taxon>
        <taxon>Fungi</taxon>
        <taxon>Fungi incertae sedis</taxon>
        <taxon>Mucoromycota</taxon>
        <taxon>Mucoromycotina</taxon>
        <taxon>Endogonomycetes</taxon>
        <taxon>Endogonales</taxon>
        <taxon>Endogonales incertae sedis</taxon>
        <taxon>Bifiguratus</taxon>
    </lineage>
</organism>
<comment type="caution">
    <text evidence="3">The sequence shown here is derived from an EMBL/GenBank/DDBJ whole genome shotgun (WGS) entry which is preliminary data.</text>
</comment>
<dbReference type="GO" id="GO:0005615">
    <property type="term" value="C:extracellular space"/>
    <property type="evidence" value="ECO:0007669"/>
    <property type="project" value="TreeGrafter"/>
</dbReference>
<dbReference type="InterPro" id="IPR036378">
    <property type="entry name" value="FAS1_dom_sf"/>
</dbReference>
<dbReference type="PANTHER" id="PTHR10900:SF77">
    <property type="entry name" value="FI19380P1"/>
    <property type="match status" value="1"/>
</dbReference>
<dbReference type="Pfam" id="PF02469">
    <property type="entry name" value="Fasciclin"/>
    <property type="match status" value="2"/>
</dbReference>
<dbReference type="SUPFAM" id="SSF82153">
    <property type="entry name" value="FAS1 domain"/>
    <property type="match status" value="2"/>
</dbReference>
<evidence type="ECO:0000256" key="1">
    <source>
        <dbReference type="SAM" id="SignalP"/>
    </source>
</evidence>
<evidence type="ECO:0000313" key="4">
    <source>
        <dbReference type="Proteomes" id="UP000242875"/>
    </source>
</evidence>
<feature type="chain" id="PRO_5012853983" description="FAS1 domain-containing protein" evidence="1">
    <location>
        <begin position="20"/>
        <end position="318"/>
    </location>
</feature>
<feature type="domain" description="FAS1" evidence="2">
    <location>
        <begin position="23"/>
        <end position="163"/>
    </location>
</feature>
<dbReference type="Gene3D" id="2.30.180.10">
    <property type="entry name" value="FAS1 domain"/>
    <property type="match status" value="3"/>
</dbReference>
<dbReference type="InterPro" id="IPR000782">
    <property type="entry name" value="FAS1_domain"/>
</dbReference>
<dbReference type="AlphaFoldDB" id="A0A261Y7D3"/>
<dbReference type="EMBL" id="MVBO01000003">
    <property type="protein sequence ID" value="OZJ06491.1"/>
    <property type="molecule type" value="Genomic_DNA"/>
</dbReference>
<feature type="domain" description="FAS1" evidence="2">
    <location>
        <begin position="165"/>
        <end position="272"/>
    </location>
</feature>
<dbReference type="PROSITE" id="PS50213">
    <property type="entry name" value="FAS1"/>
    <property type="match status" value="2"/>
</dbReference>
<gene>
    <name evidence="3" type="ORF">BZG36_00490</name>
</gene>
<name>A0A261Y7D3_9FUNG</name>
<sequence length="318" mass="32037">MYFAKLATLAAVLSLGVAAQSGNKTIVELALGTSEVSSLVKVLTSSPQYALIIQALNNTGNFTLFAPNNAAFAAAMDLTNILLYHASAAGAIASTDLMDGANVINSLATNTTVDNFGMNSGLPLDVVKNSNGVFVNYGLGNATVVTPDVKASNGIIHIIDKVLMLPMKPSATAKAANLTSLVSAVMATNLTDAIDSTQGITIFAPTNAAFATANAGSLSNSAVANILKYHVVPGDKINVSYTGGMVMVNNATVVMADVLTNNGVVHVIDQVLIPQDNSTMASASGSAKASGSGASAGNTLKVSIASMVIAGVVAGLMA</sequence>